<reference evidence="2 3" key="1">
    <citation type="submission" date="2018-11" db="EMBL/GenBank/DDBJ databases">
        <title>Sequencing the genomes of 1000 actinobacteria strains.</title>
        <authorList>
            <person name="Klenk H.-P."/>
        </authorList>
    </citation>
    <scope>NUCLEOTIDE SEQUENCE [LARGE SCALE GENOMIC DNA]</scope>
    <source>
        <strain evidence="2 3">DSM 44231</strain>
    </source>
</reference>
<evidence type="ECO:0000313" key="3">
    <source>
        <dbReference type="Proteomes" id="UP000268727"/>
    </source>
</evidence>
<organism evidence="2 3">
    <name type="scientific">Saccharothrix texasensis</name>
    <dbReference type="NCBI Taxonomy" id="103734"/>
    <lineage>
        <taxon>Bacteria</taxon>
        <taxon>Bacillati</taxon>
        <taxon>Actinomycetota</taxon>
        <taxon>Actinomycetes</taxon>
        <taxon>Pseudonocardiales</taxon>
        <taxon>Pseudonocardiaceae</taxon>
        <taxon>Saccharothrix</taxon>
    </lineage>
</organism>
<dbReference type="EMBL" id="RJKM01000001">
    <property type="protein sequence ID" value="ROP39621.1"/>
    <property type="molecule type" value="Genomic_DNA"/>
</dbReference>
<dbReference type="RefSeq" id="WP_123745073.1">
    <property type="nucleotide sequence ID" value="NZ_RJKM01000001.1"/>
</dbReference>
<gene>
    <name evidence="2" type="ORF">EDD40_5012</name>
</gene>
<comment type="caution">
    <text evidence="2">The sequence shown here is derived from an EMBL/GenBank/DDBJ whole genome shotgun (WGS) entry which is preliminary data.</text>
</comment>
<evidence type="ECO:0008006" key="4">
    <source>
        <dbReference type="Google" id="ProtNLM"/>
    </source>
</evidence>
<feature type="signal peptide" evidence="1">
    <location>
        <begin position="1"/>
        <end position="24"/>
    </location>
</feature>
<feature type="chain" id="PRO_5038926238" description="Cellulose binding domain-containing protein" evidence="1">
    <location>
        <begin position="25"/>
        <end position="80"/>
    </location>
</feature>
<dbReference type="Proteomes" id="UP000268727">
    <property type="component" value="Unassembled WGS sequence"/>
</dbReference>
<sequence>MRRPAIALLAFLPATAALSAPAAAATGLTATFGRTGATGTFVVANPTTAAVSGWSIKFDCPPASPSAARSTPPPPRPARG</sequence>
<name>A0A3N1HAX3_9PSEU</name>
<evidence type="ECO:0000313" key="2">
    <source>
        <dbReference type="EMBL" id="ROP39621.1"/>
    </source>
</evidence>
<accession>A0A3N1HAX3</accession>
<keyword evidence="3" id="KW-1185">Reference proteome</keyword>
<evidence type="ECO:0000256" key="1">
    <source>
        <dbReference type="SAM" id="SignalP"/>
    </source>
</evidence>
<dbReference type="AlphaFoldDB" id="A0A3N1HAX3"/>
<protein>
    <recommendedName>
        <fullName evidence="4">Cellulose binding domain-containing protein</fullName>
    </recommendedName>
</protein>
<keyword evidence="1" id="KW-0732">Signal</keyword>
<proteinExistence type="predicted"/>